<comment type="caution">
    <text evidence="7">The sequence shown here is derived from an EMBL/GenBank/DDBJ whole genome shotgun (WGS) entry which is preliminary data.</text>
</comment>
<dbReference type="Gene3D" id="1.25.40.10">
    <property type="entry name" value="Tetratricopeptide repeat domain"/>
    <property type="match status" value="1"/>
</dbReference>
<evidence type="ECO:0000256" key="1">
    <source>
        <dbReference type="ARBA" id="ARBA00004604"/>
    </source>
</evidence>
<dbReference type="SUPFAM" id="SSF48452">
    <property type="entry name" value="TPR-like"/>
    <property type="match status" value="1"/>
</dbReference>
<dbReference type="InterPro" id="IPR003107">
    <property type="entry name" value="HAT"/>
</dbReference>
<dbReference type="InterPro" id="IPR055347">
    <property type="entry name" value="UTP6_N"/>
</dbReference>
<evidence type="ECO:0000256" key="4">
    <source>
        <dbReference type="ARBA" id="ARBA00022737"/>
    </source>
</evidence>
<comment type="similarity">
    <text evidence="2">Belongs to the UTP6 family.</text>
</comment>
<sequence>MERVQFQQEQMLDELKDLVDKKVFTVAETKQIMKQRSIHEATLVRRVAKKSDFLRYASYEMGLEHLRRKRVERLKIPKTPVTVSDFALVRRQFHIFERALKRFKSDVGLWIEYIQLAKKEGARSLVGRITARALQLHPNVPSLYILAASHELAHLSPSTARTLLQRGIRLNSSNVEMWTEYLKMELGFIESLRRRWDVLGITREGTGDSQNVKNIVSEKDQFTDVDMDEGTTTAGTVKARDAELERLDQEGDEGTAARKQILDGVIVKAVMDSAVQALPRIELFESFNRLITIYPSSPTLRGSLIEHFDALLRSTLPQHPRAIEILYTRLLTSASDVASQASSSSNPSVENLRGRALVEGVRRANEMLISIMSDTQEESVCQVYAQFALGWCQQDSRINLDENLKLYVLSSLQALIHRQKSSSPSLLCAHIKLVTEAAQRGTIEPAKALDTAKRYTSRVPESASVWIARLTAMKALDENIDAVWREARRSVSPKDEHFAHVWTWGISEDMVHDERLRVYEVLLNESVGDSSLQEHLLLGYVAALMVSRSTPISGDDSDQVANKSAKALNLQKLRHMQGRFLNTGKVWQKMFHLEAEENGSAIVLEEIYELWRTANVVEATIAWAEWLLKNGKGKEASVLIVRSKGSVGQKEQEEMETQWVRIMG</sequence>
<dbReference type="SMART" id="SM00386">
    <property type="entry name" value="HAT"/>
    <property type="match status" value="3"/>
</dbReference>
<name>A0ABQ8VPX1_9AGAR</name>
<keyword evidence="5" id="KW-0539">Nucleus</keyword>
<dbReference type="InterPro" id="IPR013949">
    <property type="entry name" value="Utp6"/>
</dbReference>
<reference evidence="7" key="1">
    <citation type="submission" date="2022-08" db="EMBL/GenBank/DDBJ databases">
        <title>A Global Phylogenomic Analysis of the Shiitake Genus Lentinula.</title>
        <authorList>
            <consortium name="DOE Joint Genome Institute"/>
            <person name="Sierra-Patev S."/>
            <person name="Min B."/>
            <person name="Naranjo-Ortiz M."/>
            <person name="Looney B."/>
            <person name="Konkel Z."/>
            <person name="Slot J.C."/>
            <person name="Sakamoto Y."/>
            <person name="Steenwyk J.L."/>
            <person name="Rokas A."/>
            <person name="Carro J."/>
            <person name="Camarero S."/>
            <person name="Ferreira P."/>
            <person name="Molpeceres G."/>
            <person name="Ruiz-Duenas F.J."/>
            <person name="Serrano A."/>
            <person name="Henrissat B."/>
            <person name="Drula E."/>
            <person name="Hughes K.W."/>
            <person name="Mata J.L."/>
            <person name="Ishikawa N.K."/>
            <person name="Vargas-Isla R."/>
            <person name="Ushijima S."/>
            <person name="Smith C.A."/>
            <person name="Ahrendt S."/>
            <person name="Andreopoulos W."/>
            <person name="He G."/>
            <person name="Labutti K."/>
            <person name="Lipzen A."/>
            <person name="Ng V."/>
            <person name="Riley R."/>
            <person name="Sandor L."/>
            <person name="Barry K."/>
            <person name="Martinez A.T."/>
            <person name="Xiao Y."/>
            <person name="Gibbons J.G."/>
            <person name="Terashima K."/>
            <person name="Grigoriev I.V."/>
            <person name="Hibbett D.S."/>
        </authorList>
    </citation>
    <scope>NUCLEOTIDE SEQUENCE</scope>
    <source>
        <strain evidence="7">RHP3577 ss4</strain>
    </source>
</reference>
<feature type="domain" description="U3 small nucleolar RNA-associated protein 6 N-terminal" evidence="6">
    <location>
        <begin position="9"/>
        <end position="90"/>
    </location>
</feature>
<keyword evidence="8" id="KW-1185">Reference proteome</keyword>
<dbReference type="InterPro" id="IPR011990">
    <property type="entry name" value="TPR-like_helical_dom_sf"/>
</dbReference>
<evidence type="ECO:0000313" key="8">
    <source>
        <dbReference type="Proteomes" id="UP001150217"/>
    </source>
</evidence>
<dbReference type="EMBL" id="JANVFT010000016">
    <property type="protein sequence ID" value="KAJ4498437.1"/>
    <property type="molecule type" value="Genomic_DNA"/>
</dbReference>
<gene>
    <name evidence="7" type="ORF">C8R41DRAFT_819106</name>
</gene>
<dbReference type="Proteomes" id="UP001150217">
    <property type="component" value="Unassembled WGS sequence"/>
</dbReference>
<keyword evidence="3" id="KW-0698">rRNA processing</keyword>
<dbReference type="PANTHER" id="PTHR23271:SF1">
    <property type="entry name" value="U3 SMALL NUCLEOLAR RNA-ASSOCIATED PROTEIN 6 HOMOLOG"/>
    <property type="match status" value="1"/>
</dbReference>
<protein>
    <submittedName>
        <fullName evidence="7">U3 snoRNP protein</fullName>
    </submittedName>
</protein>
<dbReference type="Pfam" id="PF08640">
    <property type="entry name" value="U3_assoc_6"/>
    <property type="match status" value="1"/>
</dbReference>
<dbReference type="PANTHER" id="PTHR23271">
    <property type="entry name" value="HEPATOCELLULAR CARCINOMA-ASSOCIATED ANTIGEN 66"/>
    <property type="match status" value="1"/>
</dbReference>
<evidence type="ECO:0000313" key="7">
    <source>
        <dbReference type="EMBL" id="KAJ4498437.1"/>
    </source>
</evidence>
<evidence type="ECO:0000256" key="3">
    <source>
        <dbReference type="ARBA" id="ARBA00022552"/>
    </source>
</evidence>
<proteinExistence type="inferred from homology"/>
<accession>A0ABQ8VPX1</accession>
<comment type="subcellular location">
    <subcellularLocation>
        <location evidence="1">Nucleus</location>
        <location evidence="1">Nucleolus</location>
    </subcellularLocation>
</comment>
<evidence type="ECO:0000256" key="5">
    <source>
        <dbReference type="ARBA" id="ARBA00023242"/>
    </source>
</evidence>
<evidence type="ECO:0000256" key="2">
    <source>
        <dbReference type="ARBA" id="ARBA00010734"/>
    </source>
</evidence>
<organism evidence="7 8">
    <name type="scientific">Lentinula lateritia</name>
    <dbReference type="NCBI Taxonomy" id="40482"/>
    <lineage>
        <taxon>Eukaryota</taxon>
        <taxon>Fungi</taxon>
        <taxon>Dikarya</taxon>
        <taxon>Basidiomycota</taxon>
        <taxon>Agaricomycotina</taxon>
        <taxon>Agaricomycetes</taxon>
        <taxon>Agaricomycetidae</taxon>
        <taxon>Agaricales</taxon>
        <taxon>Marasmiineae</taxon>
        <taxon>Omphalotaceae</taxon>
        <taxon>Lentinula</taxon>
    </lineage>
</organism>
<evidence type="ECO:0000259" key="6">
    <source>
        <dbReference type="Pfam" id="PF08640"/>
    </source>
</evidence>
<keyword evidence="4" id="KW-0677">Repeat</keyword>